<reference evidence="2" key="1">
    <citation type="submission" date="2021-01" db="EMBL/GenBank/DDBJ databases">
        <authorList>
            <person name="Corre E."/>
            <person name="Pelletier E."/>
            <person name="Niang G."/>
            <person name="Scheremetjew M."/>
            <person name="Finn R."/>
            <person name="Kale V."/>
            <person name="Holt S."/>
            <person name="Cochrane G."/>
            <person name="Meng A."/>
            <person name="Brown T."/>
            <person name="Cohen L."/>
        </authorList>
    </citation>
    <scope>NUCLEOTIDE SEQUENCE</scope>
    <source>
        <strain evidence="2">NIES-381</strain>
    </source>
</reference>
<proteinExistence type="predicted"/>
<dbReference type="AlphaFoldDB" id="A0A7S1J0K9"/>
<evidence type="ECO:0000256" key="1">
    <source>
        <dbReference type="SAM" id="Phobius"/>
    </source>
</evidence>
<gene>
    <name evidence="2" type="ORF">EGYM00392_LOCUS40139</name>
</gene>
<dbReference type="EMBL" id="HBGA01107838">
    <property type="protein sequence ID" value="CAD9029002.1"/>
    <property type="molecule type" value="Transcribed_RNA"/>
</dbReference>
<accession>A0A7S1J0K9</accession>
<evidence type="ECO:0000313" key="2">
    <source>
        <dbReference type="EMBL" id="CAD9029002.1"/>
    </source>
</evidence>
<sequence length="99" mass="11086">MQAARMAARSFRPMMRAQFLRNKGVQVLRNYSSAVSSEMVTRTPYTRPGWSQQWACLVILFLKNQLALRIGMIGAGYVLSVALFGVRMSIETDDDAAPN</sequence>
<organism evidence="2">
    <name type="scientific">Eutreptiella gymnastica</name>
    <dbReference type="NCBI Taxonomy" id="73025"/>
    <lineage>
        <taxon>Eukaryota</taxon>
        <taxon>Discoba</taxon>
        <taxon>Euglenozoa</taxon>
        <taxon>Euglenida</taxon>
        <taxon>Spirocuta</taxon>
        <taxon>Euglenophyceae</taxon>
        <taxon>Eutreptiales</taxon>
        <taxon>Eutreptiaceae</taxon>
        <taxon>Eutreptiella</taxon>
    </lineage>
</organism>
<feature type="transmembrane region" description="Helical" evidence="1">
    <location>
        <begin position="66"/>
        <end position="90"/>
    </location>
</feature>
<name>A0A7S1J0K9_9EUGL</name>
<keyword evidence="1" id="KW-0812">Transmembrane</keyword>
<keyword evidence="1" id="KW-0472">Membrane</keyword>
<protein>
    <submittedName>
        <fullName evidence="2">Uncharacterized protein</fullName>
    </submittedName>
</protein>
<keyword evidence="1" id="KW-1133">Transmembrane helix</keyword>